<reference evidence="6 7" key="1">
    <citation type="submission" date="2024-02" db="EMBL/GenBank/DDBJ databases">
        <title>New especies of Spiribacter isolated from saline water.</title>
        <authorList>
            <person name="Leon M.J."/>
            <person name="De La Haba R."/>
            <person name="Sanchez-Porro C."/>
            <person name="Ventosa A."/>
        </authorList>
    </citation>
    <scope>NUCLEOTIDE SEQUENCE [LARGE SCALE GENOMIC DNA]</scope>
    <source>
        <strain evidence="7">ag22IC6-390</strain>
    </source>
</reference>
<organism evidence="6 7">
    <name type="scientific">Spiribacter pallidus</name>
    <dbReference type="NCBI Taxonomy" id="1987936"/>
    <lineage>
        <taxon>Bacteria</taxon>
        <taxon>Pseudomonadati</taxon>
        <taxon>Pseudomonadota</taxon>
        <taxon>Gammaproteobacteria</taxon>
        <taxon>Chromatiales</taxon>
        <taxon>Ectothiorhodospiraceae</taxon>
        <taxon>Spiribacter</taxon>
    </lineage>
</organism>
<dbReference type="RefSeq" id="WP_367958612.1">
    <property type="nucleotide sequence ID" value="NZ_JBAKFH010000002.1"/>
</dbReference>
<dbReference type="Pfam" id="PF04355">
    <property type="entry name" value="BamE"/>
    <property type="match status" value="1"/>
</dbReference>
<keyword evidence="4" id="KW-0564">Palmitate</keyword>
<comment type="function">
    <text evidence="4">Part of the outer membrane protein assembly complex, which is involved in assembly and insertion of beta-barrel proteins into the outer membrane.</text>
</comment>
<dbReference type="PANTHER" id="PTHR37482">
    <property type="entry name" value="OUTER MEMBRANE PROTEIN ASSEMBLY FACTOR BAME"/>
    <property type="match status" value="1"/>
</dbReference>
<dbReference type="PANTHER" id="PTHR37482:SF1">
    <property type="entry name" value="OUTER MEMBRANE PROTEIN ASSEMBLY FACTOR BAME"/>
    <property type="match status" value="1"/>
</dbReference>
<dbReference type="PROSITE" id="PS51257">
    <property type="entry name" value="PROKAR_LIPOPROTEIN"/>
    <property type="match status" value="1"/>
</dbReference>
<protein>
    <recommendedName>
        <fullName evidence="4">Outer membrane protein assembly factor BamE</fullName>
    </recommendedName>
</protein>
<evidence type="ECO:0000256" key="4">
    <source>
        <dbReference type="HAMAP-Rule" id="MF_00925"/>
    </source>
</evidence>
<feature type="domain" description="Outer membrane protein assembly factor BamE" evidence="5">
    <location>
        <begin position="41"/>
        <end position="109"/>
    </location>
</feature>
<keyword evidence="3 4" id="KW-0998">Cell outer membrane</keyword>
<comment type="caution">
    <text evidence="6">The sequence shown here is derived from an EMBL/GenBank/DDBJ whole genome shotgun (WGS) entry which is preliminary data.</text>
</comment>
<keyword evidence="7" id="KW-1185">Reference proteome</keyword>
<evidence type="ECO:0000313" key="6">
    <source>
        <dbReference type="EMBL" id="MEX0469154.1"/>
    </source>
</evidence>
<dbReference type="InterPro" id="IPR026592">
    <property type="entry name" value="BamE"/>
</dbReference>
<comment type="similarity">
    <text evidence="4">Belongs to the BamE family.</text>
</comment>
<keyword evidence="2 4" id="KW-0472">Membrane</keyword>
<sequence length="132" mass="14550">MIPVYTRKPLLTVAAVALLLAGCAQTVERLPILYKPEIRQGTLFTESAVDQLEPGMTPRQVRFLLGPPTIEDPFTEGRWDYVYEVEPRSTDLEAVSRRLTVFFENGQVAGASGAFIDAGHPLFDGADQARAQ</sequence>
<evidence type="ECO:0000256" key="2">
    <source>
        <dbReference type="ARBA" id="ARBA00023136"/>
    </source>
</evidence>
<dbReference type="Proteomes" id="UP001556709">
    <property type="component" value="Unassembled WGS sequence"/>
</dbReference>
<proteinExistence type="inferred from homology"/>
<keyword evidence="4" id="KW-0449">Lipoprotein</keyword>
<comment type="subunit">
    <text evidence="4">Part of the Bam complex.</text>
</comment>
<accession>A0ABV3TBZ8</accession>
<evidence type="ECO:0000256" key="1">
    <source>
        <dbReference type="ARBA" id="ARBA00022729"/>
    </source>
</evidence>
<evidence type="ECO:0000256" key="3">
    <source>
        <dbReference type="ARBA" id="ARBA00023237"/>
    </source>
</evidence>
<dbReference type="Gene3D" id="3.30.1450.10">
    <property type="match status" value="1"/>
</dbReference>
<evidence type="ECO:0000313" key="7">
    <source>
        <dbReference type="Proteomes" id="UP001556709"/>
    </source>
</evidence>
<dbReference type="EMBL" id="JBAKFM010000002">
    <property type="protein sequence ID" value="MEX0469154.1"/>
    <property type="molecule type" value="Genomic_DNA"/>
</dbReference>
<dbReference type="InterPro" id="IPR007450">
    <property type="entry name" value="BamE_dom"/>
</dbReference>
<comment type="subcellular location">
    <subcellularLocation>
        <location evidence="4">Cell outer membrane</location>
        <topology evidence="4">Lipid-anchor</topology>
    </subcellularLocation>
</comment>
<dbReference type="HAMAP" id="MF_00925">
    <property type="entry name" value="OM_assembly_BamE"/>
    <property type="match status" value="1"/>
</dbReference>
<keyword evidence="1 4" id="KW-0732">Signal</keyword>
<evidence type="ECO:0000259" key="5">
    <source>
        <dbReference type="Pfam" id="PF04355"/>
    </source>
</evidence>
<dbReference type="InterPro" id="IPR037873">
    <property type="entry name" value="BamE-like"/>
</dbReference>
<name>A0ABV3TBZ8_9GAMM</name>
<gene>
    <name evidence="4" type="primary">bamE</name>
    <name evidence="6" type="ORF">V6X73_05385</name>
</gene>